<protein>
    <submittedName>
        <fullName evidence="2">Phosphoribosyl-ATP pyrophosphohydrolase</fullName>
    </submittedName>
</protein>
<evidence type="ECO:0000256" key="1">
    <source>
        <dbReference type="SAM" id="Coils"/>
    </source>
</evidence>
<accession>A0A3S0P6U4</accession>
<keyword evidence="3" id="KW-1185">Reference proteome</keyword>
<sequence length="108" mass="12872">MPTYNKLVRDQIIDIIEKDGLHCNYRILNEQEHLQEIKKKLYEEVKEYEQTSNETDALEELADLLELIHAALSVHNKSFDDLETVRRKKLEQRGGFQKRLFLIDVEDE</sequence>
<reference evidence="2 3" key="1">
    <citation type="submission" date="2018-12" db="EMBL/GenBank/DDBJ databases">
        <title>Lysinibacillus antri sp. nov., isolated from a cave soil.</title>
        <authorList>
            <person name="Narsing Rao M.P."/>
            <person name="Zhang H."/>
            <person name="Dong Z.-Y."/>
            <person name="Niu X.-K."/>
            <person name="Zhang K."/>
            <person name="Fang B.-Z."/>
            <person name="Kang Y.-Q."/>
            <person name="Xiao M."/>
            <person name="Li W.-J."/>
        </authorList>
    </citation>
    <scope>NUCLEOTIDE SEQUENCE [LARGE SCALE GENOMIC DNA]</scope>
    <source>
        <strain evidence="2 3">SYSU K30002</strain>
    </source>
</reference>
<feature type="coiled-coil region" evidence="1">
    <location>
        <begin position="31"/>
        <end position="58"/>
    </location>
</feature>
<dbReference type="CDD" id="cd11532">
    <property type="entry name" value="NTP-PPase_COG4997"/>
    <property type="match status" value="1"/>
</dbReference>
<keyword evidence="1" id="KW-0175">Coiled coil</keyword>
<name>A0A3S0P6U4_9BACI</name>
<evidence type="ECO:0000313" key="2">
    <source>
        <dbReference type="EMBL" id="RUL49909.1"/>
    </source>
</evidence>
<proteinExistence type="predicted"/>
<dbReference type="InterPro" id="IPR038735">
    <property type="entry name" value="MSMEG_1276-like_NTP-PPase_dom"/>
</dbReference>
<dbReference type="RefSeq" id="WP_126659926.1">
    <property type="nucleotide sequence ID" value="NZ_RYYR01000022.1"/>
</dbReference>
<dbReference type="SUPFAM" id="SSF101386">
    <property type="entry name" value="all-alpha NTP pyrophosphatases"/>
    <property type="match status" value="1"/>
</dbReference>
<organism evidence="2 3">
    <name type="scientific">Lysinibacillus antri</name>
    <dbReference type="NCBI Taxonomy" id="2498145"/>
    <lineage>
        <taxon>Bacteria</taxon>
        <taxon>Bacillati</taxon>
        <taxon>Bacillota</taxon>
        <taxon>Bacilli</taxon>
        <taxon>Bacillales</taxon>
        <taxon>Bacillaceae</taxon>
        <taxon>Lysinibacillus</taxon>
    </lineage>
</organism>
<dbReference type="Proteomes" id="UP000287910">
    <property type="component" value="Unassembled WGS sequence"/>
</dbReference>
<dbReference type="AlphaFoldDB" id="A0A3S0P6U4"/>
<dbReference type="GO" id="GO:0016787">
    <property type="term" value="F:hydrolase activity"/>
    <property type="evidence" value="ECO:0007669"/>
    <property type="project" value="UniProtKB-KW"/>
</dbReference>
<comment type="caution">
    <text evidence="2">The sequence shown here is derived from an EMBL/GenBank/DDBJ whole genome shotgun (WGS) entry which is preliminary data.</text>
</comment>
<keyword evidence="2" id="KW-0378">Hydrolase</keyword>
<dbReference type="EMBL" id="RYYR01000022">
    <property type="protein sequence ID" value="RUL49909.1"/>
    <property type="molecule type" value="Genomic_DNA"/>
</dbReference>
<gene>
    <name evidence="2" type="ORF">EK386_14640</name>
</gene>
<evidence type="ECO:0000313" key="3">
    <source>
        <dbReference type="Proteomes" id="UP000287910"/>
    </source>
</evidence>